<evidence type="ECO:0000256" key="8">
    <source>
        <dbReference type="ARBA" id="ARBA00023136"/>
    </source>
</evidence>
<dbReference type="PANTHER" id="PTHR31297">
    <property type="entry name" value="GLUCAN ENDO-1,6-BETA-GLUCOSIDASE B"/>
    <property type="match status" value="1"/>
</dbReference>
<dbReference type="GO" id="GO:0004338">
    <property type="term" value="F:glucan exo-1,3-beta-glucosidase activity"/>
    <property type="evidence" value="ECO:0007669"/>
    <property type="project" value="UniProtKB-EC"/>
</dbReference>
<feature type="compositionally biased region" description="Basic residues" evidence="16">
    <location>
        <begin position="132"/>
        <end position="143"/>
    </location>
</feature>
<evidence type="ECO:0000256" key="3">
    <source>
        <dbReference type="ARBA" id="ARBA00022475"/>
    </source>
</evidence>
<dbReference type="GO" id="GO:0071555">
    <property type="term" value="P:cell wall organization"/>
    <property type="evidence" value="ECO:0007669"/>
    <property type="project" value="UniProtKB-KW"/>
</dbReference>
<evidence type="ECO:0000313" key="19">
    <source>
        <dbReference type="EMBL" id="KND90539.1"/>
    </source>
</evidence>
<evidence type="ECO:0000256" key="11">
    <source>
        <dbReference type="ARBA" id="ARBA00023316"/>
    </source>
</evidence>
<evidence type="ECO:0000256" key="4">
    <source>
        <dbReference type="ARBA" id="ARBA00022692"/>
    </source>
</evidence>
<dbReference type="GO" id="GO:0005886">
    <property type="term" value="C:plasma membrane"/>
    <property type="evidence" value="ECO:0007669"/>
    <property type="project" value="UniProtKB-SubCell"/>
</dbReference>
<dbReference type="STRING" id="1163406.A0A0L0N965"/>
<evidence type="ECO:0000256" key="10">
    <source>
        <dbReference type="ARBA" id="ARBA00023295"/>
    </source>
</evidence>
<evidence type="ECO:0000256" key="6">
    <source>
        <dbReference type="ARBA" id="ARBA00022968"/>
    </source>
</evidence>
<dbReference type="EMBL" id="LFRF01000012">
    <property type="protein sequence ID" value="KND90539.1"/>
    <property type="molecule type" value="Genomic_DNA"/>
</dbReference>
<keyword evidence="20" id="KW-1185">Reference proteome</keyword>
<gene>
    <name evidence="19" type="ORF">TOPH_04830</name>
</gene>
<dbReference type="GO" id="GO:0009986">
    <property type="term" value="C:cell surface"/>
    <property type="evidence" value="ECO:0007669"/>
    <property type="project" value="TreeGrafter"/>
</dbReference>
<name>A0A0L0N965_TOLOC</name>
<dbReference type="Gene3D" id="3.20.20.80">
    <property type="entry name" value="Glycosidases"/>
    <property type="match status" value="1"/>
</dbReference>
<feature type="domain" description="Glycoside hydrolase family 5" evidence="18">
    <location>
        <begin position="345"/>
        <end position="582"/>
    </location>
</feature>
<evidence type="ECO:0000256" key="14">
    <source>
        <dbReference type="ARBA" id="ARBA00038929"/>
    </source>
</evidence>
<keyword evidence="8 17" id="KW-0472">Membrane</keyword>
<evidence type="ECO:0000256" key="15">
    <source>
        <dbReference type="ARBA" id="ARBA00041260"/>
    </source>
</evidence>
<evidence type="ECO:0000256" key="5">
    <source>
        <dbReference type="ARBA" id="ARBA00022801"/>
    </source>
</evidence>
<evidence type="ECO:0000313" key="20">
    <source>
        <dbReference type="Proteomes" id="UP000036947"/>
    </source>
</evidence>
<comment type="function">
    <text evidence="13">Glucosidase involved in the degradation of cellulosic biomass. Active on lichenan.</text>
</comment>
<keyword evidence="4 17" id="KW-0812">Transmembrane</keyword>
<dbReference type="GO" id="GO:0005576">
    <property type="term" value="C:extracellular region"/>
    <property type="evidence" value="ECO:0007669"/>
    <property type="project" value="TreeGrafter"/>
</dbReference>
<evidence type="ECO:0000259" key="18">
    <source>
        <dbReference type="Pfam" id="PF00150"/>
    </source>
</evidence>
<dbReference type="PANTHER" id="PTHR31297:SF34">
    <property type="entry name" value="GLUCAN 1,3-BETA-GLUCOSIDASE 2"/>
    <property type="match status" value="1"/>
</dbReference>
<feature type="region of interest" description="Disordered" evidence="16">
    <location>
        <begin position="35"/>
        <end position="165"/>
    </location>
</feature>
<dbReference type="GO" id="GO:0009251">
    <property type="term" value="P:glucan catabolic process"/>
    <property type="evidence" value="ECO:0007669"/>
    <property type="project" value="TreeGrafter"/>
</dbReference>
<dbReference type="SUPFAM" id="SSF51445">
    <property type="entry name" value="(Trans)glycosidases"/>
    <property type="match status" value="1"/>
</dbReference>
<keyword evidence="5" id="KW-0378">Hydrolase</keyword>
<evidence type="ECO:0000256" key="9">
    <source>
        <dbReference type="ARBA" id="ARBA00023180"/>
    </source>
</evidence>
<evidence type="ECO:0000256" key="1">
    <source>
        <dbReference type="ARBA" id="ARBA00004401"/>
    </source>
</evidence>
<evidence type="ECO:0000256" key="17">
    <source>
        <dbReference type="SAM" id="Phobius"/>
    </source>
</evidence>
<feature type="transmembrane region" description="Helical" evidence="17">
    <location>
        <begin position="188"/>
        <end position="209"/>
    </location>
</feature>
<evidence type="ECO:0000256" key="7">
    <source>
        <dbReference type="ARBA" id="ARBA00022989"/>
    </source>
</evidence>
<comment type="catalytic activity">
    <reaction evidence="12">
        <text>Successive hydrolysis of beta-D-glucose units from the non-reducing ends of (1-&gt;3)-beta-D-glucans, releasing alpha-glucose.</text>
        <dbReference type="EC" id="3.2.1.58"/>
    </reaction>
</comment>
<dbReference type="InterPro" id="IPR017853">
    <property type="entry name" value="GH"/>
</dbReference>
<proteinExistence type="inferred from homology"/>
<dbReference type="EC" id="3.2.1.58" evidence="14"/>
<keyword evidence="10" id="KW-0326">Glycosidase</keyword>
<evidence type="ECO:0000256" key="16">
    <source>
        <dbReference type="SAM" id="MobiDB-lite"/>
    </source>
</evidence>
<dbReference type="OrthoDB" id="62120at2759"/>
<feature type="compositionally biased region" description="Basic residues" evidence="16">
    <location>
        <begin position="59"/>
        <end position="71"/>
    </location>
</feature>
<dbReference type="InterPro" id="IPR001547">
    <property type="entry name" value="Glyco_hydro_5"/>
</dbReference>
<feature type="non-terminal residue" evidence="19">
    <location>
        <position position="1"/>
    </location>
</feature>
<organism evidence="19 20">
    <name type="scientific">Tolypocladium ophioglossoides (strain CBS 100239)</name>
    <name type="common">Snaketongue truffleclub</name>
    <name type="synonym">Elaphocordyceps ophioglossoides</name>
    <dbReference type="NCBI Taxonomy" id="1163406"/>
    <lineage>
        <taxon>Eukaryota</taxon>
        <taxon>Fungi</taxon>
        <taxon>Dikarya</taxon>
        <taxon>Ascomycota</taxon>
        <taxon>Pezizomycotina</taxon>
        <taxon>Sordariomycetes</taxon>
        <taxon>Hypocreomycetidae</taxon>
        <taxon>Hypocreales</taxon>
        <taxon>Ophiocordycipitaceae</taxon>
        <taxon>Tolypocladium</taxon>
    </lineage>
</organism>
<dbReference type="AlphaFoldDB" id="A0A0L0N965"/>
<feature type="compositionally biased region" description="Basic residues" evidence="16">
    <location>
        <begin position="101"/>
        <end position="116"/>
    </location>
</feature>
<evidence type="ECO:0000256" key="2">
    <source>
        <dbReference type="ARBA" id="ARBA00005641"/>
    </source>
</evidence>
<keyword evidence="6" id="KW-0735">Signal-anchor</keyword>
<dbReference type="Pfam" id="PF00150">
    <property type="entry name" value="Cellulase"/>
    <property type="match status" value="1"/>
</dbReference>
<protein>
    <recommendedName>
        <fullName evidence="14">glucan 1,3-beta-glucosidase</fullName>
        <ecNumber evidence="14">3.2.1.58</ecNumber>
    </recommendedName>
    <alternativeName>
        <fullName evidence="15">Exo-1,3-beta-glucanase D</fullName>
    </alternativeName>
</protein>
<keyword evidence="11" id="KW-0961">Cell wall biogenesis/degradation</keyword>
<keyword evidence="9" id="KW-0325">Glycoprotein</keyword>
<dbReference type="FunFam" id="3.20.20.80:FF:000033">
    <property type="entry name" value="Glucan 1,3-beta-glucosidase A"/>
    <property type="match status" value="1"/>
</dbReference>
<dbReference type="InterPro" id="IPR050386">
    <property type="entry name" value="Glycosyl_hydrolase_5"/>
</dbReference>
<reference evidence="19 20" key="1">
    <citation type="journal article" date="2015" name="BMC Genomics">
        <title>The genome of the truffle-parasite Tolypocladium ophioglossoides and the evolution of antifungal peptaibiotics.</title>
        <authorList>
            <person name="Quandt C.A."/>
            <person name="Bushley K.E."/>
            <person name="Spatafora J.W."/>
        </authorList>
    </citation>
    <scope>NUCLEOTIDE SEQUENCE [LARGE SCALE GENOMIC DNA]</scope>
    <source>
        <strain evidence="19 20">CBS 100239</strain>
    </source>
</reference>
<comment type="subcellular location">
    <subcellularLocation>
        <location evidence="1">Cell membrane</location>
        <topology evidence="1">Single-pass type II membrane protein</topology>
    </subcellularLocation>
</comment>
<keyword evidence="7 17" id="KW-1133">Transmembrane helix</keyword>
<comment type="similarity">
    <text evidence="2">Belongs to the glycosyl hydrolase 5 (cellulase A) family.</text>
</comment>
<sequence>ALPDDASTKAVPCTNTTSFQTRIPALLAVCCETMAPKESSSRPAHRSQRQRHAGESSRRNQHRKRRSHTRRPATSEGESREERGSQSLSTGALAQLNREQARHKHRHERHERRKRPHREEHREPETTPQEPRRHHHKNKKRRVVSGAMMEEGRARKSGLRGGGGWSEDSFEKEDYYHRSRTKKLKKKLWILLGCSAVILLIIIVVAVVVTKNKSGNSSQDSSLDRKDPSNIPAKWQNTYLDPWSWQTTTGFNVTFTDQMVGDLPVMGLLSDWDDSQRANDKVPALNEKWGSYGDRPARGVNLGGWLSLEPFITPSLFNYNSNLGVIDEWNLCRQLGASAAKTIEAHYASFVTEDTFKAIAAAGLDHVRIPFSYWAVQVYGSDPYVFRTSWRYLLRGIEWARKYGLRVNLDVHGLPGSQNGWNHSGKWGTIGWLNGTDGQLNGNRSLAIHDQLSKFFAQDRYKNIITHYGLVNEPRMTFLKTSDVVQWTKDAYSIVRKNGVKALVVFGDGFMGLNNWQGLMPGYSDMVLDVHQYVIFNENQIAYSHQKKVQYACDGWTQQAQLSMDTATGYGPTIFAEWSQADTDCAKFLTGVGWGSRWEGTYNTGDKSTSILSPQCPAKGSSCSCAKANQDPSQYSDAYKKFLQMFAEAQMHSFEKGWGWWYWTWKTESAPLWSYEAGLKAGILPDKAYSRSFNCDADVPDFSTNGLPETY</sequence>
<comment type="caution">
    <text evidence="19">The sequence shown here is derived from an EMBL/GenBank/DDBJ whole genome shotgun (WGS) entry which is preliminary data.</text>
</comment>
<dbReference type="Proteomes" id="UP000036947">
    <property type="component" value="Unassembled WGS sequence"/>
</dbReference>
<evidence type="ECO:0000256" key="12">
    <source>
        <dbReference type="ARBA" id="ARBA00036824"/>
    </source>
</evidence>
<accession>A0A0L0N965</accession>
<evidence type="ECO:0000256" key="13">
    <source>
        <dbReference type="ARBA" id="ARBA00037126"/>
    </source>
</evidence>
<keyword evidence="3" id="KW-1003">Cell membrane</keyword>